<dbReference type="GeneID" id="43368345"/>
<evidence type="ECO:0000313" key="6">
    <source>
        <dbReference type="Proteomes" id="UP000428325"/>
    </source>
</evidence>
<keyword evidence="2" id="KW-0238">DNA-binding</keyword>
<keyword evidence="3" id="KW-0804">Transcription</keyword>
<evidence type="ECO:0000313" key="5">
    <source>
        <dbReference type="EMBL" id="QGX93712.1"/>
    </source>
</evidence>
<evidence type="ECO:0000256" key="2">
    <source>
        <dbReference type="ARBA" id="ARBA00023125"/>
    </source>
</evidence>
<dbReference type="InterPro" id="IPR002577">
    <property type="entry name" value="HTH_HxlR"/>
</dbReference>
<dbReference type="InterPro" id="IPR036388">
    <property type="entry name" value="WH-like_DNA-bd_sf"/>
</dbReference>
<evidence type="ECO:0000259" key="4">
    <source>
        <dbReference type="PROSITE" id="PS51118"/>
    </source>
</evidence>
<reference evidence="5 6" key="1">
    <citation type="submission" date="2018-12" db="EMBL/GenBank/DDBJ databases">
        <title>Complete genome sequence of Haloplanus rallus MBLA0036.</title>
        <authorList>
            <person name="Nam Y.-d."/>
            <person name="Kang J."/>
            <person name="Chung W.-H."/>
            <person name="Park Y.S."/>
        </authorList>
    </citation>
    <scope>NUCLEOTIDE SEQUENCE [LARGE SCALE GENOMIC DNA]</scope>
    <source>
        <strain evidence="5 6">MBLA0036</strain>
    </source>
</reference>
<evidence type="ECO:0000256" key="1">
    <source>
        <dbReference type="ARBA" id="ARBA00023015"/>
    </source>
</evidence>
<dbReference type="EMBL" id="CP034345">
    <property type="protein sequence ID" value="QGX93712.1"/>
    <property type="molecule type" value="Genomic_DNA"/>
</dbReference>
<protein>
    <submittedName>
        <fullName evidence="5">Transcriptional regulator</fullName>
    </submittedName>
</protein>
<organism evidence="5 6">
    <name type="scientific">Haloplanus rallus</name>
    <dbReference type="NCBI Taxonomy" id="1816183"/>
    <lineage>
        <taxon>Archaea</taxon>
        <taxon>Methanobacteriati</taxon>
        <taxon>Methanobacteriota</taxon>
        <taxon>Stenosarchaea group</taxon>
        <taxon>Halobacteria</taxon>
        <taxon>Halobacteriales</taxon>
        <taxon>Haloferacaceae</taxon>
        <taxon>Haloplanus</taxon>
    </lineage>
</organism>
<dbReference type="AlphaFoldDB" id="A0A6B9F376"/>
<dbReference type="PANTHER" id="PTHR33204:SF18">
    <property type="entry name" value="TRANSCRIPTIONAL REGULATORY PROTEIN"/>
    <property type="match status" value="1"/>
</dbReference>
<sequence>MLYALRDPELRFDELERATGGRSKTVSDALDVLSENDLITRRTEEAAPIAVYYRLTEKGETLVSRLDDVSQWAVEWMDAVDDPDDFRRRLR</sequence>
<dbReference type="Pfam" id="PF01638">
    <property type="entry name" value="HxlR"/>
    <property type="match status" value="1"/>
</dbReference>
<dbReference type="PROSITE" id="PS51118">
    <property type="entry name" value="HTH_HXLR"/>
    <property type="match status" value="1"/>
</dbReference>
<gene>
    <name evidence="5" type="ORF">EI982_02345</name>
</gene>
<accession>A0A6B9F376</accession>
<keyword evidence="6" id="KW-1185">Reference proteome</keyword>
<keyword evidence="1" id="KW-0805">Transcription regulation</keyword>
<dbReference type="Proteomes" id="UP000428325">
    <property type="component" value="Chromosome"/>
</dbReference>
<dbReference type="Gene3D" id="1.10.10.10">
    <property type="entry name" value="Winged helix-like DNA-binding domain superfamily/Winged helix DNA-binding domain"/>
    <property type="match status" value="1"/>
</dbReference>
<dbReference type="KEGG" id="hra:EI982_02345"/>
<dbReference type="OrthoDB" id="147589at2157"/>
<dbReference type="CDD" id="cd00090">
    <property type="entry name" value="HTH_ARSR"/>
    <property type="match status" value="1"/>
</dbReference>
<dbReference type="SUPFAM" id="SSF46785">
    <property type="entry name" value="Winged helix' DNA-binding domain"/>
    <property type="match status" value="1"/>
</dbReference>
<evidence type="ECO:0000256" key="3">
    <source>
        <dbReference type="ARBA" id="ARBA00023163"/>
    </source>
</evidence>
<dbReference type="GO" id="GO:0003677">
    <property type="term" value="F:DNA binding"/>
    <property type="evidence" value="ECO:0007669"/>
    <property type="project" value="UniProtKB-KW"/>
</dbReference>
<feature type="domain" description="HTH hxlR-type" evidence="4">
    <location>
        <begin position="1"/>
        <end position="81"/>
    </location>
</feature>
<dbReference type="PANTHER" id="PTHR33204">
    <property type="entry name" value="TRANSCRIPTIONAL REGULATOR, MARR FAMILY"/>
    <property type="match status" value="1"/>
</dbReference>
<dbReference type="RefSeq" id="WP_157691044.1">
    <property type="nucleotide sequence ID" value="NZ_CP034345.1"/>
</dbReference>
<proteinExistence type="predicted"/>
<dbReference type="InterPro" id="IPR011991">
    <property type="entry name" value="ArsR-like_HTH"/>
</dbReference>
<name>A0A6B9F376_9EURY</name>
<dbReference type="InterPro" id="IPR036390">
    <property type="entry name" value="WH_DNA-bd_sf"/>
</dbReference>